<dbReference type="InterPro" id="IPR000847">
    <property type="entry name" value="LysR_HTH_N"/>
</dbReference>
<evidence type="ECO:0000256" key="3">
    <source>
        <dbReference type="ARBA" id="ARBA00023125"/>
    </source>
</evidence>
<accession>A0ABQ5TZI8</accession>
<sequence>MIYETGSITEAARRLGLAQPTVSRHLSYFEKALKLKLFTNERGRIKPTWEAHRLFRECDGMFERLRHIELTVNDLQRGENETFRIMVASTMANMPILANALQRVWSHRPQLKVVVDIGSSHAQVQALREGLVDLGIAGPVAMHPDIRVNVVSKIPVVALVPADHELAGKPSLSFHDFEGRSTVLLANTGPIGELIEQQFETLAVTPDVRVQVMAPTLIPSFSKSLRCCALIDSMTARFMAPQLGLLIKPVEPSLTFNIHTLRRQDSPDRQIFELFANALHAEVAPIS</sequence>
<dbReference type="Gene3D" id="3.40.190.290">
    <property type="match status" value="1"/>
</dbReference>
<gene>
    <name evidence="6" type="primary">lysR</name>
    <name evidence="6" type="ORF">GCM10007924_01090</name>
</gene>
<dbReference type="InterPro" id="IPR036390">
    <property type="entry name" value="WH_DNA-bd_sf"/>
</dbReference>
<dbReference type="Gene3D" id="1.10.10.10">
    <property type="entry name" value="Winged helix-like DNA-binding domain superfamily/Winged helix DNA-binding domain"/>
    <property type="match status" value="1"/>
</dbReference>
<comment type="caution">
    <text evidence="6">The sequence shown here is derived from an EMBL/GenBank/DDBJ whole genome shotgun (WGS) entry which is preliminary data.</text>
</comment>
<dbReference type="InterPro" id="IPR005119">
    <property type="entry name" value="LysR_subst-bd"/>
</dbReference>
<evidence type="ECO:0000313" key="7">
    <source>
        <dbReference type="Proteomes" id="UP001161409"/>
    </source>
</evidence>
<keyword evidence="4" id="KW-0804">Transcription</keyword>
<dbReference type="Proteomes" id="UP001161409">
    <property type="component" value="Unassembled WGS sequence"/>
</dbReference>
<keyword evidence="2" id="KW-0805">Transcription regulation</keyword>
<dbReference type="Pfam" id="PF00126">
    <property type="entry name" value="HTH_1"/>
    <property type="match status" value="1"/>
</dbReference>
<dbReference type="SUPFAM" id="SSF53850">
    <property type="entry name" value="Periplasmic binding protein-like II"/>
    <property type="match status" value="1"/>
</dbReference>
<reference evidence="6" key="2">
    <citation type="submission" date="2023-01" db="EMBL/GenBank/DDBJ databases">
        <title>Draft genome sequence of Sneathiella chinensis strain NBRC 103408.</title>
        <authorList>
            <person name="Sun Q."/>
            <person name="Mori K."/>
        </authorList>
    </citation>
    <scope>NUCLEOTIDE SEQUENCE</scope>
    <source>
        <strain evidence="6">NBRC 103408</strain>
    </source>
</reference>
<proteinExistence type="inferred from homology"/>
<evidence type="ECO:0000256" key="2">
    <source>
        <dbReference type="ARBA" id="ARBA00023015"/>
    </source>
</evidence>
<feature type="domain" description="HTH lysR-type" evidence="5">
    <location>
        <begin position="1"/>
        <end position="48"/>
    </location>
</feature>
<dbReference type="EMBL" id="BSNF01000001">
    <property type="protein sequence ID" value="GLQ04888.1"/>
    <property type="molecule type" value="Genomic_DNA"/>
</dbReference>
<dbReference type="PANTHER" id="PTHR30427:SF1">
    <property type="entry name" value="TRANSCRIPTIONAL ACTIVATOR PROTEIN LYSR"/>
    <property type="match status" value="1"/>
</dbReference>
<protein>
    <submittedName>
        <fullName evidence="6">LysR family transcriptional regulator</fullName>
    </submittedName>
</protein>
<evidence type="ECO:0000313" key="6">
    <source>
        <dbReference type="EMBL" id="GLQ04888.1"/>
    </source>
</evidence>
<evidence type="ECO:0000256" key="1">
    <source>
        <dbReference type="ARBA" id="ARBA00009437"/>
    </source>
</evidence>
<dbReference type="SUPFAM" id="SSF46785">
    <property type="entry name" value="Winged helix' DNA-binding domain"/>
    <property type="match status" value="1"/>
</dbReference>
<name>A0ABQ5TZI8_9PROT</name>
<keyword evidence="3" id="KW-0238">DNA-binding</keyword>
<evidence type="ECO:0000256" key="4">
    <source>
        <dbReference type="ARBA" id="ARBA00023163"/>
    </source>
</evidence>
<keyword evidence="7" id="KW-1185">Reference proteome</keyword>
<organism evidence="6 7">
    <name type="scientific">Sneathiella chinensis</name>
    <dbReference type="NCBI Taxonomy" id="349750"/>
    <lineage>
        <taxon>Bacteria</taxon>
        <taxon>Pseudomonadati</taxon>
        <taxon>Pseudomonadota</taxon>
        <taxon>Alphaproteobacteria</taxon>
        <taxon>Sneathiellales</taxon>
        <taxon>Sneathiellaceae</taxon>
        <taxon>Sneathiella</taxon>
    </lineage>
</organism>
<evidence type="ECO:0000259" key="5">
    <source>
        <dbReference type="PROSITE" id="PS50931"/>
    </source>
</evidence>
<reference evidence="6" key="1">
    <citation type="journal article" date="2014" name="Int. J. Syst. Evol. Microbiol.">
        <title>Complete genome of a new Firmicutes species belonging to the dominant human colonic microbiota ('Ruminococcus bicirculans') reveals two chromosomes and a selective capacity to utilize plant glucans.</title>
        <authorList>
            <consortium name="NISC Comparative Sequencing Program"/>
            <person name="Wegmann U."/>
            <person name="Louis P."/>
            <person name="Goesmann A."/>
            <person name="Henrissat B."/>
            <person name="Duncan S.H."/>
            <person name="Flint H.J."/>
        </authorList>
    </citation>
    <scope>NUCLEOTIDE SEQUENCE</scope>
    <source>
        <strain evidence="6">NBRC 103408</strain>
    </source>
</reference>
<dbReference type="Pfam" id="PF03466">
    <property type="entry name" value="LysR_substrate"/>
    <property type="match status" value="1"/>
</dbReference>
<dbReference type="InterPro" id="IPR036388">
    <property type="entry name" value="WH-like_DNA-bd_sf"/>
</dbReference>
<comment type="similarity">
    <text evidence="1">Belongs to the LysR transcriptional regulatory family.</text>
</comment>
<dbReference type="PANTHER" id="PTHR30427">
    <property type="entry name" value="TRANSCRIPTIONAL ACTIVATOR PROTEIN LYSR"/>
    <property type="match status" value="1"/>
</dbReference>
<dbReference type="PROSITE" id="PS50931">
    <property type="entry name" value="HTH_LYSR"/>
    <property type="match status" value="1"/>
</dbReference>